<organism evidence="2 3">
    <name type="scientific">Tanacetum coccineum</name>
    <dbReference type="NCBI Taxonomy" id="301880"/>
    <lineage>
        <taxon>Eukaryota</taxon>
        <taxon>Viridiplantae</taxon>
        <taxon>Streptophyta</taxon>
        <taxon>Embryophyta</taxon>
        <taxon>Tracheophyta</taxon>
        <taxon>Spermatophyta</taxon>
        <taxon>Magnoliopsida</taxon>
        <taxon>eudicotyledons</taxon>
        <taxon>Gunneridae</taxon>
        <taxon>Pentapetalae</taxon>
        <taxon>asterids</taxon>
        <taxon>campanulids</taxon>
        <taxon>Asterales</taxon>
        <taxon>Asteraceae</taxon>
        <taxon>Asteroideae</taxon>
        <taxon>Anthemideae</taxon>
        <taxon>Anthemidinae</taxon>
        <taxon>Tanacetum</taxon>
    </lineage>
</organism>
<protein>
    <submittedName>
        <fullName evidence="2">Uncharacterized protein</fullName>
    </submittedName>
</protein>
<evidence type="ECO:0000313" key="3">
    <source>
        <dbReference type="Proteomes" id="UP001151760"/>
    </source>
</evidence>
<sequence>MEKFEQNIELLMKNHETRPTGNTPFPEENVATFNNQNRGRGRGSDLRSGRGFGRGNYRGVQFENTSGQTSGKIRE</sequence>
<dbReference type="PANTHER" id="PTHR33325">
    <property type="entry name" value="ZINC FINGER, CCHC-TYPE-RELATED"/>
    <property type="match status" value="1"/>
</dbReference>
<gene>
    <name evidence="2" type="ORF">Tco_0654684</name>
</gene>
<comment type="caution">
    <text evidence="2">The sequence shown here is derived from an EMBL/GenBank/DDBJ whole genome shotgun (WGS) entry which is preliminary data.</text>
</comment>
<feature type="region of interest" description="Disordered" evidence="1">
    <location>
        <begin position="12"/>
        <end position="75"/>
    </location>
</feature>
<name>A0ABQ4X4F9_9ASTR</name>
<evidence type="ECO:0000256" key="1">
    <source>
        <dbReference type="SAM" id="MobiDB-lite"/>
    </source>
</evidence>
<keyword evidence="3" id="KW-1185">Reference proteome</keyword>
<accession>A0ABQ4X4F9</accession>
<feature type="compositionally biased region" description="Polar residues" evidence="1">
    <location>
        <begin position="62"/>
        <end position="75"/>
    </location>
</feature>
<reference evidence="2" key="1">
    <citation type="journal article" date="2022" name="Int. J. Mol. Sci.">
        <title>Draft Genome of Tanacetum Coccineum: Genomic Comparison of Closely Related Tanacetum-Family Plants.</title>
        <authorList>
            <person name="Yamashiro T."/>
            <person name="Shiraishi A."/>
            <person name="Nakayama K."/>
            <person name="Satake H."/>
        </authorList>
    </citation>
    <scope>NUCLEOTIDE SEQUENCE</scope>
</reference>
<dbReference type="PANTHER" id="PTHR33325:SF11">
    <property type="entry name" value="COLD SHOCK DOMAIN-CONTAINING PROTEIN 4-LIKE"/>
    <property type="match status" value="1"/>
</dbReference>
<reference evidence="2" key="2">
    <citation type="submission" date="2022-01" db="EMBL/GenBank/DDBJ databases">
        <authorList>
            <person name="Yamashiro T."/>
            <person name="Shiraishi A."/>
            <person name="Satake H."/>
            <person name="Nakayama K."/>
        </authorList>
    </citation>
    <scope>NUCLEOTIDE SEQUENCE</scope>
</reference>
<evidence type="ECO:0000313" key="2">
    <source>
        <dbReference type="EMBL" id="GJS59900.1"/>
    </source>
</evidence>
<proteinExistence type="predicted"/>
<dbReference type="Proteomes" id="UP001151760">
    <property type="component" value="Unassembled WGS sequence"/>
</dbReference>
<dbReference type="EMBL" id="BQNB010009182">
    <property type="protein sequence ID" value="GJS59900.1"/>
    <property type="molecule type" value="Genomic_DNA"/>
</dbReference>